<dbReference type="GO" id="GO:0016787">
    <property type="term" value="F:hydrolase activity"/>
    <property type="evidence" value="ECO:0007669"/>
    <property type="project" value="UniProtKB-KW"/>
</dbReference>
<dbReference type="Proteomes" id="UP001596496">
    <property type="component" value="Unassembled WGS sequence"/>
</dbReference>
<gene>
    <name evidence="3" type="ORF">ACFQSB_09045</name>
</gene>
<evidence type="ECO:0000313" key="3">
    <source>
        <dbReference type="EMBL" id="MFC7382345.1"/>
    </source>
</evidence>
<keyword evidence="1" id="KW-0732">Signal</keyword>
<feature type="chain" id="PRO_5045339160" evidence="1">
    <location>
        <begin position="27"/>
        <end position="452"/>
    </location>
</feature>
<dbReference type="EMBL" id="JBHTCG010000004">
    <property type="protein sequence ID" value="MFC7382345.1"/>
    <property type="molecule type" value="Genomic_DNA"/>
</dbReference>
<sequence>MSSIPSPSTFAKVAAAAAAAVTVAVASPALGAFGARGGDHATKVTPKMNGHWVNTWVSMPQLTEPSNMPPAPFTQDGLVLADSTLRQTVHTSIGGRQVRLRFSNAFGGAALPITRVSVALPAGGQAGVSAIKPGTSQPVTFNGRPSVVIPVGSLAVSDPLNFELAPRSDLTVTIYLAEGQKSTAITSHPGSRTTSYMVNGDHVDAEDLPGAASTAHWYFLSGLEVWSKPGIAAVVVVGDSLTDGRGSTTNGNDRWPDRLLERLHASPATSGVAVLNQAAGGNRVLNDGLGPNALSRLDRDVFSQSGVKWQLVFEGVNDIGTAEASQAAQRQVTADLIDAFCQMVIRAHALGIRVYGATLTPFGGNQAYDDPQGYREASRQAVNQWIRTSRRFDAVIDFDRAARDPADPRQLLPAYDVGDHLHLNPTGYQALADAVPAHLFKDVPLPWGFGFE</sequence>
<keyword evidence="4" id="KW-1185">Reference proteome</keyword>
<dbReference type="CDD" id="cd01830">
    <property type="entry name" value="XynE_like"/>
    <property type="match status" value="1"/>
</dbReference>
<proteinExistence type="predicted"/>
<dbReference type="InterPro" id="IPR053140">
    <property type="entry name" value="GDSL_Rv0518-like"/>
</dbReference>
<reference evidence="4" key="1">
    <citation type="journal article" date="2019" name="Int. J. Syst. Evol. Microbiol.">
        <title>The Global Catalogue of Microorganisms (GCM) 10K type strain sequencing project: providing services to taxonomists for standard genome sequencing and annotation.</title>
        <authorList>
            <consortium name="The Broad Institute Genomics Platform"/>
            <consortium name="The Broad Institute Genome Sequencing Center for Infectious Disease"/>
            <person name="Wu L."/>
            <person name="Ma J."/>
        </authorList>
    </citation>
    <scope>NUCLEOTIDE SEQUENCE [LARGE SCALE GENOMIC DNA]</scope>
    <source>
        <strain evidence="4">CECT 7649</strain>
    </source>
</reference>
<dbReference type="InterPro" id="IPR013830">
    <property type="entry name" value="SGNH_hydro"/>
</dbReference>
<evidence type="ECO:0000259" key="2">
    <source>
        <dbReference type="Pfam" id="PF13472"/>
    </source>
</evidence>
<feature type="signal peptide" evidence="1">
    <location>
        <begin position="1"/>
        <end position="26"/>
    </location>
</feature>
<dbReference type="Gene3D" id="3.40.50.1110">
    <property type="entry name" value="SGNH hydrolase"/>
    <property type="match status" value="1"/>
</dbReference>
<dbReference type="SUPFAM" id="SSF52266">
    <property type="entry name" value="SGNH hydrolase"/>
    <property type="match status" value="1"/>
</dbReference>
<dbReference type="PANTHER" id="PTHR43784">
    <property type="entry name" value="GDSL-LIKE LIPASE/ACYLHYDROLASE, PUTATIVE (AFU_ORTHOLOGUE AFUA_2G00820)-RELATED"/>
    <property type="match status" value="1"/>
</dbReference>
<dbReference type="Pfam" id="PF13472">
    <property type="entry name" value="Lipase_GDSL_2"/>
    <property type="match status" value="1"/>
</dbReference>
<organism evidence="3 4">
    <name type="scientific">Sphaerisporangium rhizosphaerae</name>
    <dbReference type="NCBI Taxonomy" id="2269375"/>
    <lineage>
        <taxon>Bacteria</taxon>
        <taxon>Bacillati</taxon>
        <taxon>Actinomycetota</taxon>
        <taxon>Actinomycetes</taxon>
        <taxon>Streptosporangiales</taxon>
        <taxon>Streptosporangiaceae</taxon>
        <taxon>Sphaerisporangium</taxon>
    </lineage>
</organism>
<evidence type="ECO:0000256" key="1">
    <source>
        <dbReference type="SAM" id="SignalP"/>
    </source>
</evidence>
<dbReference type="InterPro" id="IPR036514">
    <property type="entry name" value="SGNH_hydro_sf"/>
</dbReference>
<accession>A0ABW2P1L7</accession>
<comment type="caution">
    <text evidence="3">The sequence shown here is derived from an EMBL/GenBank/DDBJ whole genome shotgun (WGS) entry which is preliminary data.</text>
</comment>
<feature type="domain" description="SGNH hydrolase-type esterase" evidence="2">
    <location>
        <begin position="236"/>
        <end position="430"/>
    </location>
</feature>
<name>A0ABW2P1L7_9ACTN</name>
<keyword evidence="3" id="KW-0378">Hydrolase</keyword>
<evidence type="ECO:0000313" key="4">
    <source>
        <dbReference type="Proteomes" id="UP001596496"/>
    </source>
</evidence>
<dbReference type="RefSeq" id="WP_380825564.1">
    <property type="nucleotide sequence ID" value="NZ_JBHTCG010000004.1"/>
</dbReference>
<protein>
    <submittedName>
        <fullName evidence="3">SGNH/GDSL hydrolase family protein</fullName>
    </submittedName>
</protein>
<dbReference type="PANTHER" id="PTHR43784:SF2">
    <property type="entry name" value="GDSL-LIKE LIPASE_ACYLHYDROLASE, PUTATIVE (AFU_ORTHOLOGUE AFUA_2G00820)-RELATED"/>
    <property type="match status" value="1"/>
</dbReference>